<dbReference type="CDD" id="cd06423">
    <property type="entry name" value="CESA_like"/>
    <property type="match status" value="1"/>
</dbReference>
<dbReference type="SUPFAM" id="SSF51445">
    <property type="entry name" value="(Trans)glycosidases"/>
    <property type="match status" value="1"/>
</dbReference>
<comment type="caution">
    <text evidence="6">The sequence shown here is derived from an EMBL/GenBank/DDBJ whole genome shotgun (WGS) entry which is preliminary data.</text>
</comment>
<evidence type="ECO:0000259" key="5">
    <source>
        <dbReference type="PROSITE" id="PS51677"/>
    </source>
</evidence>
<dbReference type="AlphaFoldDB" id="K2G2B5"/>
<feature type="transmembrane region" description="Helical" evidence="4">
    <location>
        <begin position="1118"/>
        <end position="1151"/>
    </location>
</feature>
<sequence>MIFEDPSQNRWKITRNVTFGVIILMAGLISGFTIPEYLIDTKPLNPNLFNALFLNENWKDLKKQIIKPVSIKPFAYSLSWAANHEQKTIETRIKNLKSLPSIMDGNFIHAAFIMQGDYQNLWNLSEHSKQLDLAFTDSLSLSGTLCSVKENINWNIFETLKKNKVIVFPRFWDSDSKWKEFFEIIKDSDKSECLIAELKQIILNRSLRWINIDLDNIDNINIYLYTNWLISLAESFHEDNLYVTINIPADKAELDFQEIWLIADIIIIKAFNEHSEAWKPWPIAWKYWFEEKIYKLSENIPTDKIIVAIGSNSYDWNITSKTQVESRSFDEIMNLANDTKKTIHFDNLSWNSNFKYTAADWNVHEVWLLDAISAWNQYNHIKKRNMHWFALWRISVEDSTLWNFIPKNHMLKSDEENEVEPPIIHEAYLIESSWLWFLDIMNPWNRFIIPSEGKKEPDNIQLSQPGKNKDLWIKQASANIDNDERNKLKNEESWFLNSFNLWVDNLMIKKEDTSSYEKDPFADEQFEAKPYRFEDFEDDFTFDPKELSILPIQKKIESVGSWEIFKVQKIQNVWEREISLEWEEIVSVKYVSLPQKTKVMRLWDWKVKTIALTFNNGPDKYTEEILDILKKYWIKATFFLRDENISKNPKTVLREYKEGHIIWSRALFYPNEWVISEEIIATELNKTQKQIKIIAGHWSMLVRAPYNINDSAPIKTEHLKAMHTASDLGYILAGANIDSRDFTNPWTEIINKNMLNWLKKDNSNIIIMHDSWWNRAQTVQALEKFIPFALAEWYNFVPLNDILWVQRDALMPEVPFYEKLLILWKPIFLIWIDDLLWRTLAIIFFISTFVSIIRLMFIGLYVYRARKLQKKYYSHEFTPPITILVPAYNEEKVIERTILWLLKSDYPIFEILVIDDWSKDRTAEVTKKLTEKYDNVRLISKQNEGKSLALNLWFKEAKYEYIVTIDADTIVFPKTIFYLIQPFSNKNVDAVCGNILVGNLKNVLTAFQEVEYVIWQNFDRRAFDALNCISVVPWATGAWRKQSVLDAGWYSTDTLVEDADLTLTILENWWRIVYSPLAKSVTEAPEKVFPLFKQRFRWSFGTFQCFWKHRRTFGKGPLWIIALPNMLFFQVIFPLFSPIWDIVLIFALFIGDLHEILLAYLLFLAMDLITAATAYALDKKSISQVWVVFIQRFFYRQFMYFVTYKSIIAALRWVRYGWNKLERKWTVKITNEN</sequence>
<evidence type="ECO:0000256" key="2">
    <source>
        <dbReference type="ARBA" id="ARBA00022676"/>
    </source>
</evidence>
<protein>
    <recommendedName>
        <fullName evidence="5">NodB homology domain-containing protein</fullName>
    </recommendedName>
</protein>
<dbReference type="SUPFAM" id="SSF88713">
    <property type="entry name" value="Glycoside hydrolase/deacetylase"/>
    <property type="match status" value="1"/>
</dbReference>
<dbReference type="InterPro" id="IPR011330">
    <property type="entry name" value="Glyco_hydro/deAcase_b/a-brl"/>
</dbReference>
<dbReference type="InterPro" id="IPR029044">
    <property type="entry name" value="Nucleotide-diphossugar_trans"/>
</dbReference>
<dbReference type="EMBL" id="AMFJ01000340">
    <property type="protein sequence ID" value="EKE28397.1"/>
    <property type="molecule type" value="Genomic_DNA"/>
</dbReference>
<dbReference type="Gene3D" id="3.20.20.80">
    <property type="entry name" value="Glycosidases"/>
    <property type="match status" value="1"/>
</dbReference>
<feature type="transmembrane region" description="Helical" evidence="4">
    <location>
        <begin position="1157"/>
        <end position="1177"/>
    </location>
</feature>
<feature type="transmembrane region" description="Helical" evidence="4">
    <location>
        <begin position="835"/>
        <end position="863"/>
    </location>
</feature>
<keyword evidence="3" id="KW-0808">Transferase</keyword>
<dbReference type="GO" id="GO:0005975">
    <property type="term" value="P:carbohydrate metabolic process"/>
    <property type="evidence" value="ECO:0007669"/>
    <property type="project" value="InterPro"/>
</dbReference>
<feature type="transmembrane region" description="Helical" evidence="4">
    <location>
        <begin position="1198"/>
        <end position="1218"/>
    </location>
</feature>
<dbReference type="PANTHER" id="PTHR43630:SF1">
    <property type="entry name" value="POLY-BETA-1,6-N-ACETYL-D-GLUCOSAMINE SYNTHASE"/>
    <property type="match status" value="1"/>
</dbReference>
<dbReference type="GO" id="GO:0016810">
    <property type="term" value="F:hydrolase activity, acting on carbon-nitrogen (but not peptide) bonds"/>
    <property type="evidence" value="ECO:0007669"/>
    <property type="project" value="InterPro"/>
</dbReference>
<dbReference type="InterPro" id="IPR002509">
    <property type="entry name" value="NODB_dom"/>
</dbReference>
<dbReference type="PANTHER" id="PTHR43630">
    <property type="entry name" value="POLY-BETA-1,6-N-ACETYL-D-GLUCOSAMINE SYNTHASE"/>
    <property type="match status" value="1"/>
</dbReference>
<evidence type="ECO:0000256" key="4">
    <source>
        <dbReference type="SAM" id="Phobius"/>
    </source>
</evidence>
<comment type="similarity">
    <text evidence="1">Belongs to the glycosyltransferase 2 family.</text>
</comment>
<proteinExistence type="inferred from homology"/>
<dbReference type="InterPro" id="IPR017853">
    <property type="entry name" value="GH"/>
</dbReference>
<evidence type="ECO:0000313" key="6">
    <source>
        <dbReference type="EMBL" id="EKE28397.1"/>
    </source>
</evidence>
<dbReference type="Gene3D" id="3.10.50.10">
    <property type="match status" value="1"/>
</dbReference>
<evidence type="ECO:0000256" key="3">
    <source>
        <dbReference type="ARBA" id="ARBA00022679"/>
    </source>
</evidence>
<dbReference type="Gene3D" id="3.90.550.10">
    <property type="entry name" value="Spore Coat Polysaccharide Biosynthesis Protein SpsA, Chain A"/>
    <property type="match status" value="1"/>
</dbReference>
<dbReference type="InterPro" id="IPR001173">
    <property type="entry name" value="Glyco_trans_2-like"/>
</dbReference>
<dbReference type="Pfam" id="PF01522">
    <property type="entry name" value="Polysacc_deac_1"/>
    <property type="match status" value="1"/>
</dbReference>
<dbReference type="PROSITE" id="PS51677">
    <property type="entry name" value="NODB"/>
    <property type="match status" value="1"/>
</dbReference>
<reference evidence="6" key="1">
    <citation type="journal article" date="2012" name="Science">
        <title>Fermentation, hydrogen, and sulfur metabolism in multiple uncultivated bacterial phyla.</title>
        <authorList>
            <person name="Wrighton K.C."/>
            <person name="Thomas B.C."/>
            <person name="Sharon I."/>
            <person name="Miller C.S."/>
            <person name="Castelle C.J."/>
            <person name="VerBerkmoes N.C."/>
            <person name="Wilkins M.J."/>
            <person name="Hettich R.L."/>
            <person name="Lipton M.S."/>
            <person name="Williams K.H."/>
            <person name="Long P.E."/>
            <person name="Banfield J.F."/>
        </authorList>
    </citation>
    <scope>NUCLEOTIDE SEQUENCE [LARGE SCALE GENOMIC DNA]</scope>
</reference>
<organism evidence="6">
    <name type="scientific">uncultured bacterium</name>
    <name type="common">gcode 4</name>
    <dbReference type="NCBI Taxonomy" id="1234023"/>
    <lineage>
        <taxon>Bacteria</taxon>
        <taxon>environmental samples</taxon>
    </lineage>
</organism>
<dbReference type="InterPro" id="IPR029070">
    <property type="entry name" value="Chitinase_insertion_sf"/>
</dbReference>
<keyword evidence="4" id="KW-0812">Transmembrane</keyword>
<gene>
    <name evidence="6" type="ORF">ACD_3C00066G0004</name>
</gene>
<feature type="transmembrane region" description="Helical" evidence="4">
    <location>
        <begin position="17"/>
        <end position="39"/>
    </location>
</feature>
<dbReference type="Gene3D" id="3.20.20.370">
    <property type="entry name" value="Glycoside hydrolase/deacetylase"/>
    <property type="match status" value="1"/>
</dbReference>
<name>K2G2B5_9BACT</name>
<dbReference type="GO" id="GO:0016757">
    <property type="term" value="F:glycosyltransferase activity"/>
    <property type="evidence" value="ECO:0007669"/>
    <property type="project" value="UniProtKB-KW"/>
</dbReference>
<feature type="domain" description="NodB homology" evidence="5">
    <location>
        <begin position="608"/>
        <end position="797"/>
    </location>
</feature>
<accession>K2G2B5</accession>
<keyword evidence="4" id="KW-0472">Membrane</keyword>
<dbReference type="SUPFAM" id="SSF53448">
    <property type="entry name" value="Nucleotide-diphospho-sugar transferases"/>
    <property type="match status" value="1"/>
</dbReference>
<keyword evidence="2" id="KW-0328">Glycosyltransferase</keyword>
<evidence type="ECO:0000256" key="1">
    <source>
        <dbReference type="ARBA" id="ARBA00006739"/>
    </source>
</evidence>
<dbReference type="Pfam" id="PF00535">
    <property type="entry name" value="Glycos_transf_2"/>
    <property type="match status" value="1"/>
</dbReference>
<keyword evidence="4" id="KW-1133">Transmembrane helix</keyword>